<dbReference type="RefSeq" id="WP_061777568.1">
    <property type="nucleotide sequence ID" value="NZ_AYZH01000041.1"/>
</dbReference>
<dbReference type="AlphaFoldDB" id="A0A0R2DMT8"/>
<dbReference type="SUPFAM" id="SSF55486">
    <property type="entry name" value="Metalloproteases ('zincins'), catalytic domain"/>
    <property type="match status" value="1"/>
</dbReference>
<keyword evidence="7" id="KW-1185">Reference proteome</keyword>
<dbReference type="GO" id="GO:0006508">
    <property type="term" value="P:proteolysis"/>
    <property type="evidence" value="ECO:0007669"/>
    <property type="project" value="UniProtKB-KW"/>
</dbReference>
<dbReference type="Pfam" id="PF00413">
    <property type="entry name" value="Peptidase_M10"/>
    <property type="match status" value="1"/>
</dbReference>
<evidence type="ECO:0000256" key="1">
    <source>
        <dbReference type="ARBA" id="ARBA00022670"/>
    </source>
</evidence>
<dbReference type="PATRIC" id="fig|1423803.3.peg.1654"/>
<evidence type="ECO:0000259" key="5">
    <source>
        <dbReference type="Pfam" id="PF00413"/>
    </source>
</evidence>
<dbReference type="STRING" id="1423803.FD13_GL001606"/>
<evidence type="ECO:0000313" key="7">
    <source>
        <dbReference type="Proteomes" id="UP000051589"/>
    </source>
</evidence>
<feature type="domain" description="Peptidase M10 metallopeptidase" evidence="5">
    <location>
        <begin position="164"/>
        <end position="209"/>
    </location>
</feature>
<dbReference type="OrthoDB" id="2148705at2"/>
<protein>
    <submittedName>
        <fullName evidence="6">Zn-dependent protease</fullName>
    </submittedName>
</protein>
<accession>A0A0R2DMT8</accession>
<keyword evidence="3" id="KW-0378">Hydrolase</keyword>
<dbReference type="Gene3D" id="3.40.390.10">
    <property type="entry name" value="Collagenase (Catalytic Domain)"/>
    <property type="match status" value="1"/>
</dbReference>
<gene>
    <name evidence="6" type="ORF">FD13_GL001606</name>
</gene>
<keyword evidence="1 6" id="KW-0645">Protease</keyword>
<reference evidence="6 7" key="1">
    <citation type="journal article" date="2015" name="Genome Announc.">
        <title>Expanding the biotechnology potential of lactobacilli through comparative genomics of 213 strains and associated genera.</title>
        <authorList>
            <person name="Sun Z."/>
            <person name="Harris H.M."/>
            <person name="McCann A."/>
            <person name="Guo C."/>
            <person name="Argimon S."/>
            <person name="Zhang W."/>
            <person name="Yang X."/>
            <person name="Jeffery I.B."/>
            <person name="Cooney J.C."/>
            <person name="Kagawa T.F."/>
            <person name="Liu W."/>
            <person name="Song Y."/>
            <person name="Salvetti E."/>
            <person name="Wrobel A."/>
            <person name="Rasinkangas P."/>
            <person name="Parkhill J."/>
            <person name="Rea M.C."/>
            <person name="O'Sullivan O."/>
            <person name="Ritari J."/>
            <person name="Douillard F.P."/>
            <person name="Paul Ross R."/>
            <person name="Yang R."/>
            <person name="Briner A.E."/>
            <person name="Felis G.E."/>
            <person name="de Vos W.M."/>
            <person name="Barrangou R."/>
            <person name="Klaenhammer T.R."/>
            <person name="Caufield P.W."/>
            <person name="Cui Y."/>
            <person name="Zhang H."/>
            <person name="O'Toole P.W."/>
        </authorList>
    </citation>
    <scope>NUCLEOTIDE SEQUENCE [LARGE SCALE GENOMIC DNA]</scope>
    <source>
        <strain evidence="6 7">DSM 21775</strain>
    </source>
</reference>
<keyword evidence="2" id="KW-0479">Metal-binding</keyword>
<name>A0A0R2DMT8_9LACO</name>
<evidence type="ECO:0000256" key="4">
    <source>
        <dbReference type="ARBA" id="ARBA00022833"/>
    </source>
</evidence>
<evidence type="ECO:0000256" key="3">
    <source>
        <dbReference type="ARBA" id="ARBA00022801"/>
    </source>
</evidence>
<sequence length="221" mass="24148">MRKLGWSLLLGGLLLGGLFGHGTRVIESSQQRLEQLQQALPIVGRQERQRATPIESIVTPNTLRSTYHYHFAKGVPGHVQALFMRAIAEYNETGVVNLVAGQPLWGQNGITLFAYHKATSDAGSQYLELGKGGPEIHEVSGLDVFTVNRARSGLNVDHPTRLRASIAVHEVGHALGLDHSEQRSSVMFPVDQGTVTLSTADLQALRHIYPAPHAKKTPTNR</sequence>
<evidence type="ECO:0000313" key="6">
    <source>
        <dbReference type="EMBL" id="KRN01012.1"/>
    </source>
</evidence>
<dbReference type="GO" id="GO:0031012">
    <property type="term" value="C:extracellular matrix"/>
    <property type="evidence" value="ECO:0007669"/>
    <property type="project" value="InterPro"/>
</dbReference>
<dbReference type="InterPro" id="IPR001818">
    <property type="entry name" value="Pept_M10_metallopeptidase"/>
</dbReference>
<dbReference type="Proteomes" id="UP000051589">
    <property type="component" value="Unassembled WGS sequence"/>
</dbReference>
<organism evidence="6 7">
    <name type="scientific">Levilactobacillus senmaizukei DSM 21775 = NBRC 103853</name>
    <dbReference type="NCBI Taxonomy" id="1423803"/>
    <lineage>
        <taxon>Bacteria</taxon>
        <taxon>Bacillati</taxon>
        <taxon>Bacillota</taxon>
        <taxon>Bacilli</taxon>
        <taxon>Lactobacillales</taxon>
        <taxon>Lactobacillaceae</taxon>
        <taxon>Levilactobacillus</taxon>
    </lineage>
</organism>
<proteinExistence type="predicted"/>
<dbReference type="GO" id="GO:0004222">
    <property type="term" value="F:metalloendopeptidase activity"/>
    <property type="evidence" value="ECO:0007669"/>
    <property type="project" value="InterPro"/>
</dbReference>
<dbReference type="GO" id="GO:0008270">
    <property type="term" value="F:zinc ion binding"/>
    <property type="evidence" value="ECO:0007669"/>
    <property type="project" value="InterPro"/>
</dbReference>
<dbReference type="EMBL" id="AYZH01000041">
    <property type="protein sequence ID" value="KRN01012.1"/>
    <property type="molecule type" value="Genomic_DNA"/>
</dbReference>
<evidence type="ECO:0000256" key="2">
    <source>
        <dbReference type="ARBA" id="ARBA00022723"/>
    </source>
</evidence>
<keyword evidence="4" id="KW-0862">Zinc</keyword>
<comment type="caution">
    <text evidence="6">The sequence shown here is derived from an EMBL/GenBank/DDBJ whole genome shotgun (WGS) entry which is preliminary data.</text>
</comment>
<dbReference type="InterPro" id="IPR024079">
    <property type="entry name" value="MetalloPept_cat_dom_sf"/>
</dbReference>